<reference evidence="2 3" key="1">
    <citation type="submission" date="2023-10" db="EMBL/GenBank/DDBJ databases">
        <title>Two novel species belonging to the OM43/NOR5 clade.</title>
        <authorList>
            <person name="Park M."/>
        </authorList>
    </citation>
    <scope>NUCLEOTIDE SEQUENCE [LARGE SCALE GENOMIC DNA]</scope>
    <source>
        <strain evidence="2 3">IMCC43200</strain>
    </source>
</reference>
<proteinExistence type="predicted"/>
<dbReference type="PANTHER" id="PTHR43147">
    <property type="entry name" value="PROTEIN TAS"/>
    <property type="match status" value="1"/>
</dbReference>
<dbReference type="Proteomes" id="UP001626537">
    <property type="component" value="Chromosome"/>
</dbReference>
<keyword evidence="3" id="KW-1185">Reference proteome</keyword>
<dbReference type="Pfam" id="PF00248">
    <property type="entry name" value="Aldo_ket_red"/>
    <property type="match status" value="1"/>
</dbReference>
<dbReference type="RefSeq" id="WP_407346783.1">
    <property type="nucleotide sequence ID" value="NZ_CP136864.1"/>
</dbReference>
<protein>
    <submittedName>
        <fullName evidence="2">Aldo/keto reductase</fullName>
    </submittedName>
</protein>
<feature type="domain" description="NADP-dependent oxidoreductase" evidence="1">
    <location>
        <begin position="19"/>
        <end position="312"/>
    </location>
</feature>
<dbReference type="Gene3D" id="3.20.20.100">
    <property type="entry name" value="NADP-dependent oxidoreductase domain"/>
    <property type="match status" value="1"/>
</dbReference>
<organism evidence="2 3">
    <name type="scientific">Congregibacter variabilis</name>
    <dbReference type="NCBI Taxonomy" id="3081200"/>
    <lineage>
        <taxon>Bacteria</taxon>
        <taxon>Pseudomonadati</taxon>
        <taxon>Pseudomonadota</taxon>
        <taxon>Gammaproteobacteria</taxon>
        <taxon>Cellvibrionales</taxon>
        <taxon>Halieaceae</taxon>
        <taxon>Congregibacter</taxon>
    </lineage>
</organism>
<dbReference type="InterPro" id="IPR036812">
    <property type="entry name" value="NAD(P)_OxRdtase_dom_sf"/>
</dbReference>
<dbReference type="InterPro" id="IPR023210">
    <property type="entry name" value="NADP_OxRdtase_dom"/>
</dbReference>
<name>A0ABZ0HZ48_9GAMM</name>
<sequence>MERMIERYSLTPGYEISRVIKGGWQLSDGHSQEVSSDPVADMFAFVERGIDTFDCADIYTGVEAMIGEFVSANAKRAEPLAIKVHTKYVPDYDQLGHLKKSDVEEIIDRSLMRLKLEKLDMVQFHWWNYAAPGAVEAAGWLKELQQAGKIELLSTTNFNTTGTREILDAGVELATTQVQYSLLDPRPEKALLGLCAEHNMHLLCYGTLAGGFLSERWLGEAEPQSFSNRSLIKYKLMIDEIGGWDLFQSLLQTLDRIAKKHGVTIASVASNWVLAQAQVAAVIIGSRNAAHLDRYKEVFALQMDAGDRAAIATIKMQMSIPPDDVFDLERDKSGPHGSIMKYNLNAE</sequence>
<dbReference type="EMBL" id="CP136864">
    <property type="protein sequence ID" value="WOJ92201.1"/>
    <property type="molecule type" value="Genomic_DNA"/>
</dbReference>
<evidence type="ECO:0000313" key="2">
    <source>
        <dbReference type="EMBL" id="WOJ92201.1"/>
    </source>
</evidence>
<evidence type="ECO:0000313" key="3">
    <source>
        <dbReference type="Proteomes" id="UP001626537"/>
    </source>
</evidence>
<dbReference type="CDD" id="cd19101">
    <property type="entry name" value="AKR_unchar"/>
    <property type="match status" value="1"/>
</dbReference>
<gene>
    <name evidence="2" type="ORF">R0135_10415</name>
</gene>
<dbReference type="PANTHER" id="PTHR43147:SF2">
    <property type="entry name" value="NADP-DEPENDENT OXIDOREDUCTASE DOMAIN-CONTAINING PROTEIN"/>
    <property type="match status" value="1"/>
</dbReference>
<evidence type="ECO:0000259" key="1">
    <source>
        <dbReference type="Pfam" id="PF00248"/>
    </source>
</evidence>
<dbReference type="SUPFAM" id="SSF51430">
    <property type="entry name" value="NAD(P)-linked oxidoreductase"/>
    <property type="match status" value="1"/>
</dbReference>
<accession>A0ABZ0HZ48</accession>